<dbReference type="InterPro" id="IPR014729">
    <property type="entry name" value="Rossmann-like_a/b/a_fold"/>
</dbReference>
<dbReference type="InterPro" id="IPR011009">
    <property type="entry name" value="Kinase-like_dom_sf"/>
</dbReference>
<dbReference type="InterPro" id="IPR000719">
    <property type="entry name" value="Prot_kinase_dom"/>
</dbReference>
<dbReference type="InterPro" id="IPR046958">
    <property type="entry name" value="RBK1/2/STUNTED"/>
</dbReference>
<organism evidence="3 4">
    <name type="scientific">Trapa natans</name>
    <name type="common">Water chestnut</name>
    <dbReference type="NCBI Taxonomy" id="22666"/>
    <lineage>
        <taxon>Eukaryota</taxon>
        <taxon>Viridiplantae</taxon>
        <taxon>Streptophyta</taxon>
        <taxon>Embryophyta</taxon>
        <taxon>Tracheophyta</taxon>
        <taxon>Spermatophyta</taxon>
        <taxon>Magnoliopsida</taxon>
        <taxon>eudicotyledons</taxon>
        <taxon>Gunneridae</taxon>
        <taxon>Pentapetalae</taxon>
        <taxon>rosids</taxon>
        <taxon>malvids</taxon>
        <taxon>Myrtales</taxon>
        <taxon>Lythraceae</taxon>
        <taxon>Trapa</taxon>
    </lineage>
</organism>
<dbReference type="FunFam" id="1.10.510.10:FF:000284">
    <property type="entry name" value="Putative receptor-like serine/threonine-protein kinase"/>
    <property type="match status" value="1"/>
</dbReference>
<dbReference type="SUPFAM" id="SSF56112">
    <property type="entry name" value="Protein kinase-like (PK-like)"/>
    <property type="match status" value="1"/>
</dbReference>
<feature type="domain" description="Protein kinase" evidence="2">
    <location>
        <begin position="313"/>
        <end position="590"/>
    </location>
</feature>
<dbReference type="PANTHER" id="PTHR47987">
    <property type="entry name" value="OS08G0249100 PROTEIN"/>
    <property type="match status" value="1"/>
</dbReference>
<dbReference type="CDD" id="cd00293">
    <property type="entry name" value="USP-like"/>
    <property type="match status" value="1"/>
</dbReference>
<evidence type="ECO:0000259" key="2">
    <source>
        <dbReference type="PROSITE" id="PS50011"/>
    </source>
</evidence>
<dbReference type="AlphaFoldDB" id="A0AAN7KKL9"/>
<comment type="caution">
    <text evidence="3">The sequence shown here is derived from an EMBL/GenBank/DDBJ whole genome shotgun (WGS) entry which is preliminary data.</text>
</comment>
<dbReference type="SMART" id="SM00220">
    <property type="entry name" value="S_TKc"/>
    <property type="match status" value="1"/>
</dbReference>
<dbReference type="GO" id="GO:0004672">
    <property type="term" value="F:protein kinase activity"/>
    <property type="evidence" value="ECO:0007669"/>
    <property type="project" value="InterPro"/>
</dbReference>
<sequence>MTVPEQVKTAEEKRKKCVVVGIRLDGYSRELISWAIVKVADPGDQVLALHVCHSDGSLEEQSKLDSYLEVYEGLCNVKKVDLEGKIVLERSIRRALVREAKKLAAVALVVGEDKHNALGICTGTAKYCAKRLPSSTDVLSIHNGKVVFRRFGENQLTVTGAFQDPRPSLCSASSKDKDIRSELTESEAEDKTETETENSISTKSTRIVSTRITSISRPGWPLLRRTTSEVVGESLQKLSVVQWAMSLPDRSQYISAIQNNMPPADSMIIGIHQDYSSAEDENLKGLERHLLNRTGSSFIWFDLEELKKSTSHFSSENLIGKGGWNRVYRGTLSDGHEVAVKVLKLTEGSRKDFALEMEIVASLNHRFIVPLHGICVGQDSLLSVYDFLSKGSLEDNLHVSTGEGGLPWKARFSIAIGIAEALDYLHNEIPRAVIHRDIKSSNILLNDCFEPKLSDFGLAMWSPTALPYQEVDLVGTFGYLAPEYFMSGKVSDRVDVYSFGVVLLELLSGRRPISSDGSKGRESLVLWAKPMIAGGDVRGILDPRLDGDVDEVELRRMVSAAVLCLKQAPRLRPGINQIVKILKGDCEPYWKDIEEMVEEDADDGVYPESSAASRMGLALLNVCDDDSGSLSGSEQPSDTGPFVEEYVKGRWSRSPTFD</sequence>
<dbReference type="FunFam" id="3.30.200.20:FF:000268">
    <property type="entry name" value="probable receptor-like serine/threonine-protein kinase At5g57670"/>
    <property type="match status" value="1"/>
</dbReference>
<dbReference type="EMBL" id="JAXQNO010000023">
    <property type="protein sequence ID" value="KAK4764857.1"/>
    <property type="molecule type" value="Genomic_DNA"/>
</dbReference>
<accession>A0AAN7KKL9</accession>
<feature type="region of interest" description="Disordered" evidence="1">
    <location>
        <begin position="626"/>
        <end position="658"/>
    </location>
</feature>
<feature type="region of interest" description="Disordered" evidence="1">
    <location>
        <begin position="167"/>
        <end position="202"/>
    </location>
</feature>
<dbReference type="Gene3D" id="1.10.510.10">
    <property type="entry name" value="Transferase(Phosphotransferase) domain 1"/>
    <property type="match status" value="1"/>
</dbReference>
<gene>
    <name evidence="3" type="ORF">SAY86_025947</name>
</gene>
<dbReference type="Gene3D" id="3.30.200.20">
    <property type="entry name" value="Phosphorylase Kinase, domain 1"/>
    <property type="match status" value="1"/>
</dbReference>
<protein>
    <recommendedName>
        <fullName evidence="2">Protein kinase domain-containing protein</fullName>
    </recommendedName>
</protein>
<dbReference type="CDD" id="cd14066">
    <property type="entry name" value="STKc_IRAK"/>
    <property type="match status" value="1"/>
</dbReference>
<evidence type="ECO:0000256" key="1">
    <source>
        <dbReference type="SAM" id="MobiDB-lite"/>
    </source>
</evidence>
<dbReference type="Proteomes" id="UP001346149">
    <property type="component" value="Unassembled WGS sequence"/>
</dbReference>
<dbReference type="Gene3D" id="3.40.50.620">
    <property type="entry name" value="HUPs"/>
    <property type="match status" value="1"/>
</dbReference>
<dbReference type="SUPFAM" id="SSF52402">
    <property type="entry name" value="Adenine nucleotide alpha hydrolases-like"/>
    <property type="match status" value="1"/>
</dbReference>
<proteinExistence type="predicted"/>
<dbReference type="GO" id="GO:0005524">
    <property type="term" value="F:ATP binding"/>
    <property type="evidence" value="ECO:0007669"/>
    <property type="project" value="InterPro"/>
</dbReference>
<evidence type="ECO:0000313" key="4">
    <source>
        <dbReference type="Proteomes" id="UP001346149"/>
    </source>
</evidence>
<dbReference type="PROSITE" id="PS50011">
    <property type="entry name" value="PROTEIN_KINASE_DOM"/>
    <property type="match status" value="1"/>
</dbReference>
<evidence type="ECO:0000313" key="3">
    <source>
        <dbReference type="EMBL" id="KAK4764857.1"/>
    </source>
</evidence>
<dbReference type="PANTHER" id="PTHR47987:SF11">
    <property type="entry name" value="RECEPTOR-LIKE CYTOSOLIC SERINE_THREONINE-PROTEIN KINASE RBK1 ISOFORM X1"/>
    <property type="match status" value="1"/>
</dbReference>
<feature type="compositionally biased region" description="Polar residues" evidence="1">
    <location>
        <begin position="628"/>
        <end position="638"/>
    </location>
</feature>
<dbReference type="Pfam" id="PF00069">
    <property type="entry name" value="Pkinase"/>
    <property type="match status" value="1"/>
</dbReference>
<dbReference type="PROSITE" id="PS00108">
    <property type="entry name" value="PROTEIN_KINASE_ST"/>
    <property type="match status" value="1"/>
</dbReference>
<feature type="compositionally biased region" description="Basic and acidic residues" evidence="1">
    <location>
        <begin position="174"/>
        <end position="194"/>
    </location>
</feature>
<reference evidence="3 4" key="1">
    <citation type="journal article" date="2023" name="Hortic Res">
        <title>Pangenome of water caltrop reveals structural variations and asymmetric subgenome divergence after allopolyploidization.</title>
        <authorList>
            <person name="Zhang X."/>
            <person name="Chen Y."/>
            <person name="Wang L."/>
            <person name="Yuan Y."/>
            <person name="Fang M."/>
            <person name="Shi L."/>
            <person name="Lu R."/>
            <person name="Comes H.P."/>
            <person name="Ma Y."/>
            <person name="Chen Y."/>
            <person name="Huang G."/>
            <person name="Zhou Y."/>
            <person name="Zheng Z."/>
            <person name="Qiu Y."/>
        </authorList>
    </citation>
    <scope>NUCLEOTIDE SEQUENCE [LARGE SCALE GENOMIC DNA]</scope>
    <source>
        <strain evidence="3">F231</strain>
    </source>
</reference>
<dbReference type="InterPro" id="IPR008271">
    <property type="entry name" value="Ser/Thr_kinase_AS"/>
</dbReference>
<keyword evidence="4" id="KW-1185">Reference proteome</keyword>
<name>A0AAN7KKL9_TRANT</name>